<evidence type="ECO:0000256" key="2">
    <source>
        <dbReference type="ARBA" id="ARBA00023125"/>
    </source>
</evidence>
<evidence type="ECO:0000256" key="3">
    <source>
        <dbReference type="ARBA" id="ARBA00023163"/>
    </source>
</evidence>
<dbReference type="InterPro" id="IPR051011">
    <property type="entry name" value="Metal_resp_trans_reg"/>
</dbReference>
<dbReference type="RefSeq" id="WP_212009718.1">
    <property type="nucleotide sequence ID" value="NZ_JAAFYZ010000042.1"/>
</dbReference>
<dbReference type="PANTHER" id="PTHR43132">
    <property type="entry name" value="ARSENICAL RESISTANCE OPERON REPRESSOR ARSR-RELATED"/>
    <property type="match status" value="1"/>
</dbReference>
<dbReference type="Gene3D" id="1.10.10.10">
    <property type="entry name" value="Winged helix-like DNA-binding domain superfamily/Winged helix DNA-binding domain"/>
    <property type="match status" value="1"/>
</dbReference>
<evidence type="ECO:0000313" key="5">
    <source>
        <dbReference type="EMBL" id="MBS2548143.1"/>
    </source>
</evidence>
<keyword evidence="6" id="KW-1185">Reference proteome</keyword>
<dbReference type="InterPro" id="IPR011991">
    <property type="entry name" value="ArsR-like_HTH"/>
</dbReference>
<dbReference type="Proteomes" id="UP000730482">
    <property type="component" value="Unassembled WGS sequence"/>
</dbReference>
<keyword evidence="2" id="KW-0238">DNA-binding</keyword>
<gene>
    <name evidence="5" type="ORF">KGQ19_14845</name>
</gene>
<feature type="domain" description="HTH arsR-type" evidence="4">
    <location>
        <begin position="258"/>
        <end position="337"/>
    </location>
</feature>
<organism evidence="5 6">
    <name type="scientific">Catenulispora pinistramenti</name>
    <dbReference type="NCBI Taxonomy" id="2705254"/>
    <lineage>
        <taxon>Bacteria</taxon>
        <taxon>Bacillati</taxon>
        <taxon>Actinomycetota</taxon>
        <taxon>Actinomycetes</taxon>
        <taxon>Catenulisporales</taxon>
        <taxon>Catenulisporaceae</taxon>
        <taxon>Catenulispora</taxon>
    </lineage>
</organism>
<dbReference type="InterPro" id="IPR036388">
    <property type="entry name" value="WH-like_DNA-bd_sf"/>
</dbReference>
<keyword evidence="1" id="KW-0805">Transcription regulation</keyword>
<dbReference type="EMBL" id="JAAFYZ010000042">
    <property type="protein sequence ID" value="MBS2548143.1"/>
    <property type="molecule type" value="Genomic_DNA"/>
</dbReference>
<reference evidence="5 6" key="1">
    <citation type="submission" date="2020-02" db="EMBL/GenBank/DDBJ databases">
        <title>Acidophilic actinobacteria isolated from forest soil.</title>
        <authorList>
            <person name="Golinska P."/>
        </authorList>
    </citation>
    <scope>NUCLEOTIDE SEQUENCE [LARGE SCALE GENOMIC DNA]</scope>
    <source>
        <strain evidence="5 6">NL8</strain>
    </source>
</reference>
<dbReference type="SMART" id="SM00418">
    <property type="entry name" value="HTH_ARSR"/>
    <property type="match status" value="1"/>
</dbReference>
<dbReference type="InterPro" id="IPR001845">
    <property type="entry name" value="HTH_ArsR_DNA-bd_dom"/>
</dbReference>
<dbReference type="SUPFAM" id="SSF46785">
    <property type="entry name" value="Winged helix' DNA-binding domain"/>
    <property type="match status" value="1"/>
</dbReference>
<evidence type="ECO:0000313" key="6">
    <source>
        <dbReference type="Proteomes" id="UP000730482"/>
    </source>
</evidence>
<protein>
    <submittedName>
        <fullName evidence="5">Winged helix-turn-helix transcriptional regulator</fullName>
    </submittedName>
</protein>
<evidence type="ECO:0000259" key="4">
    <source>
        <dbReference type="SMART" id="SM00418"/>
    </source>
</evidence>
<keyword evidence="3" id="KW-0804">Transcription</keyword>
<sequence length="347" mass="37754">MIRIHLDPATLARTRIAISPLAETVGALQLVQRSGPRAAWPYTGWAKQAWELLQADERLAPLGIYALLQEWQTYGPTPDFFDPVPEAPRAELTEELEALRRTPAALIKEQFARHYPAELPEPLRPFRDDHTTALDTLADALGEFWRGALEPVWPKMRAALDEEVLLRARSLASHGPESVIGGLGGRTVWEEPVLSLPKLKESKHHTVDQRLLLVPLIFAQERVSCSTDHPHLLRVSYQARGAALLAGGAAAPSAAEPDRLVPLVGTRRAAVLRALDVPATTSTLATRLALAPSTVSEQLAALVASGVARRTRSGRQVFYELEPAGEVLLALFQAAVEPSSAPVIDSP</sequence>
<dbReference type="Pfam" id="PF12840">
    <property type="entry name" value="HTH_20"/>
    <property type="match status" value="1"/>
</dbReference>
<evidence type="ECO:0000256" key="1">
    <source>
        <dbReference type="ARBA" id="ARBA00023015"/>
    </source>
</evidence>
<proteinExistence type="predicted"/>
<accession>A0ABS5KQ03</accession>
<name>A0ABS5KQ03_9ACTN</name>
<dbReference type="CDD" id="cd00090">
    <property type="entry name" value="HTH_ARSR"/>
    <property type="match status" value="1"/>
</dbReference>
<dbReference type="PANTHER" id="PTHR43132:SF6">
    <property type="entry name" value="HTH-TYPE TRANSCRIPTIONAL REPRESSOR CZRA"/>
    <property type="match status" value="1"/>
</dbReference>
<dbReference type="InterPro" id="IPR036390">
    <property type="entry name" value="WH_DNA-bd_sf"/>
</dbReference>
<comment type="caution">
    <text evidence="5">The sequence shown here is derived from an EMBL/GenBank/DDBJ whole genome shotgun (WGS) entry which is preliminary data.</text>
</comment>